<dbReference type="Gene3D" id="1.25.40.340">
    <property type="match status" value="1"/>
</dbReference>
<evidence type="ECO:0000259" key="5">
    <source>
        <dbReference type="PROSITE" id="PS51480"/>
    </source>
</evidence>
<dbReference type="SMART" id="SM01120">
    <property type="entry name" value="Dak2"/>
    <property type="match status" value="1"/>
</dbReference>
<dbReference type="Pfam" id="PF02733">
    <property type="entry name" value="Dak1"/>
    <property type="match status" value="1"/>
</dbReference>
<dbReference type="GO" id="GO:0004371">
    <property type="term" value="F:glycerone kinase activity"/>
    <property type="evidence" value="ECO:0007669"/>
    <property type="project" value="UniProtKB-EC"/>
</dbReference>
<evidence type="ECO:0000313" key="7">
    <source>
        <dbReference type="EMBL" id="MDP9833227.1"/>
    </source>
</evidence>
<feature type="domain" description="DhaK" evidence="6">
    <location>
        <begin position="7"/>
        <end position="333"/>
    </location>
</feature>
<accession>A0ABT9PKI4</accession>
<dbReference type="EMBL" id="JAUSQL010000001">
    <property type="protein sequence ID" value="MDP9833227.1"/>
    <property type="molecule type" value="Genomic_DNA"/>
</dbReference>
<dbReference type="PANTHER" id="PTHR28629">
    <property type="entry name" value="TRIOKINASE/FMN CYCLASE"/>
    <property type="match status" value="1"/>
</dbReference>
<dbReference type="InterPro" id="IPR004007">
    <property type="entry name" value="DhaL_dom"/>
</dbReference>
<evidence type="ECO:0000256" key="4">
    <source>
        <dbReference type="ARBA" id="ARBA00022840"/>
    </source>
</evidence>
<organism evidence="7 8">
    <name type="scientific">Trueperella abortisuis</name>
    <dbReference type="NCBI Taxonomy" id="445930"/>
    <lineage>
        <taxon>Bacteria</taxon>
        <taxon>Bacillati</taxon>
        <taxon>Actinomycetota</taxon>
        <taxon>Actinomycetes</taxon>
        <taxon>Actinomycetales</taxon>
        <taxon>Actinomycetaceae</taxon>
        <taxon>Trueperella</taxon>
    </lineage>
</organism>
<name>A0ABT9PKI4_9ACTO</name>
<dbReference type="InterPro" id="IPR004006">
    <property type="entry name" value="DhaK_dom"/>
</dbReference>
<keyword evidence="3 7" id="KW-0418">Kinase</keyword>
<dbReference type="Pfam" id="PF02734">
    <property type="entry name" value="Dak2"/>
    <property type="match status" value="1"/>
</dbReference>
<evidence type="ECO:0000313" key="8">
    <source>
        <dbReference type="Proteomes" id="UP001230145"/>
    </source>
</evidence>
<gene>
    <name evidence="7" type="ORF">J2S45_001906</name>
</gene>
<dbReference type="InterPro" id="IPR050861">
    <property type="entry name" value="Dihydroxyacetone_Kinase"/>
</dbReference>
<keyword evidence="4" id="KW-0067">ATP-binding</keyword>
<evidence type="ECO:0000256" key="2">
    <source>
        <dbReference type="ARBA" id="ARBA00022741"/>
    </source>
</evidence>
<dbReference type="SUPFAM" id="SSF82549">
    <property type="entry name" value="DAK1/DegV-like"/>
    <property type="match status" value="1"/>
</dbReference>
<keyword evidence="8" id="KW-1185">Reference proteome</keyword>
<dbReference type="Proteomes" id="UP001230145">
    <property type="component" value="Unassembled WGS sequence"/>
</dbReference>
<dbReference type="RefSeq" id="WP_307635250.1">
    <property type="nucleotide sequence ID" value="NZ_JAUSQL010000001.1"/>
</dbReference>
<dbReference type="NCBIfam" id="NF011049">
    <property type="entry name" value="PRK14479.1"/>
    <property type="match status" value="1"/>
</dbReference>
<protein>
    <submittedName>
        <fullName evidence="7">Dihydroxyacetone kinase</fullName>
        <ecNumber evidence="7">2.7.1.29</ecNumber>
    </submittedName>
</protein>
<dbReference type="Gene3D" id="3.40.50.10440">
    <property type="entry name" value="Dihydroxyacetone kinase, domain 1"/>
    <property type="match status" value="1"/>
</dbReference>
<proteinExistence type="predicted"/>
<evidence type="ECO:0000256" key="1">
    <source>
        <dbReference type="ARBA" id="ARBA00022679"/>
    </source>
</evidence>
<evidence type="ECO:0000256" key="3">
    <source>
        <dbReference type="ARBA" id="ARBA00022777"/>
    </source>
</evidence>
<feature type="domain" description="DhaL" evidence="5">
    <location>
        <begin position="369"/>
        <end position="572"/>
    </location>
</feature>
<dbReference type="PANTHER" id="PTHR28629:SF4">
    <property type="entry name" value="TRIOKINASE_FMN CYCLASE"/>
    <property type="match status" value="1"/>
</dbReference>
<evidence type="ECO:0000259" key="6">
    <source>
        <dbReference type="PROSITE" id="PS51481"/>
    </source>
</evidence>
<comment type="caution">
    <text evidence="7">The sequence shown here is derived from an EMBL/GenBank/DDBJ whole genome shotgun (WGS) entry which is preliminary data.</text>
</comment>
<dbReference type="EC" id="2.7.1.29" evidence="7"/>
<reference evidence="7 8" key="1">
    <citation type="submission" date="2023-07" db="EMBL/GenBank/DDBJ databases">
        <title>Sequencing the genomes of 1000 actinobacteria strains.</title>
        <authorList>
            <person name="Klenk H.-P."/>
        </authorList>
    </citation>
    <scope>NUCLEOTIDE SEQUENCE [LARGE SCALE GENOMIC DNA]</scope>
    <source>
        <strain evidence="7 8">DSM 19515</strain>
    </source>
</reference>
<dbReference type="InterPro" id="IPR036117">
    <property type="entry name" value="DhaL_dom_sf"/>
</dbReference>
<keyword evidence="2" id="KW-0547">Nucleotide-binding</keyword>
<dbReference type="PROSITE" id="PS51481">
    <property type="entry name" value="DHAK"/>
    <property type="match status" value="1"/>
</dbReference>
<dbReference type="PROSITE" id="PS51480">
    <property type="entry name" value="DHAL"/>
    <property type="match status" value="1"/>
</dbReference>
<keyword evidence="1 7" id="KW-0808">Transferase</keyword>
<sequence length="575" mass="58657">MTFLVNDPEKFPAEAVAGFAAAYSTYVQPVHGGVVRTGASPKGEVSIVVGGGSGHYPAFAGWVGQGMAHGAVCGNIFSSPSASQATSVCRAADNGGGTIIMFGNYAGDVLHFGNAAEQLRAEGRDVRIFTISDDIASNTADNHLDRRGIAGDLLVVKTTGAAAAEGMDIDAVEAVATRANARTRTLGVAFTGCTFPGASEPLFEVEPGTFGLGLGIHGEPGISEHEMMSSDDIAAMIIGKLLEEEPERGQGDHPYTGRVAVLVNGLGATKYEEMFVFYGAVKRMLEERGLTIVGPVVDEQVTSLDMAGVSLSLMFLDDELERLWLAPADTPAYRVGSVGAARAGERRVVVDEEQAAIEAGAPESAEQARVVARVLAAFEERAREVEHELGRMDSVAGDGDHGQGMVLGASAAAKAAREAVDAGAGARTLLARAGAAWSEGAGGTAGALWGGALAKVGAGLSDDAATDEAGLLAAVVDGVRSFVTMGGAQVGDKTIVDASEPFAEALAAAFDAPGGALVDAWESAAQVAEDAAAGTARFAATKGRARTHGEKSVGTPDPGATSFAILMKVVPQVIK</sequence>
<dbReference type="Gene3D" id="3.30.1180.20">
    <property type="entry name" value="Dihydroxyacetone kinase, domain 2"/>
    <property type="match status" value="1"/>
</dbReference>
<dbReference type="SUPFAM" id="SSF101473">
    <property type="entry name" value="DhaL-like"/>
    <property type="match status" value="1"/>
</dbReference>